<dbReference type="Pfam" id="PF21680">
    <property type="entry name" value="GIDA_C_1st"/>
    <property type="match status" value="1"/>
</dbReference>
<comment type="similarity">
    <text evidence="2 10">Belongs to the MnmG family.</text>
</comment>
<comment type="caution">
    <text evidence="10">Lacks conserved residue(s) required for the propagation of feature annotation.</text>
</comment>
<gene>
    <name evidence="10" type="primary">mnmG</name>
    <name evidence="10" type="synonym">gidA</name>
    <name evidence="12" type="ORF">CEG42_00700</name>
</gene>
<protein>
    <recommendedName>
        <fullName evidence="3 10">tRNA uridine 5-carboxymethylaminomethyl modification enzyme MnmG</fullName>
    </recommendedName>
    <alternativeName>
        <fullName evidence="9 10">Glucose-inhibited division protein A</fullName>
    </alternativeName>
</protein>
<dbReference type="InterPro" id="IPR040131">
    <property type="entry name" value="MnmG_N"/>
</dbReference>
<organism evidence="12 13">
    <name type="scientific">Ureaplasma parvum</name>
    <name type="common">Ureaplasma urealyticum biotype 1</name>
    <dbReference type="NCBI Taxonomy" id="134821"/>
    <lineage>
        <taxon>Bacteria</taxon>
        <taxon>Bacillati</taxon>
        <taxon>Mycoplasmatota</taxon>
        <taxon>Mycoplasmoidales</taxon>
        <taxon>Mycoplasmoidaceae</taxon>
        <taxon>Ureaplasma</taxon>
    </lineage>
</organism>
<comment type="subunit">
    <text evidence="8 10">Homodimer. Heterotetramer of two MnmE and two MnmG subunits.</text>
</comment>
<keyword evidence="6 10" id="KW-0274">FAD</keyword>
<keyword evidence="5 10" id="KW-0819">tRNA processing</keyword>
<evidence type="ECO:0000313" key="13">
    <source>
        <dbReference type="Proteomes" id="UP000197054"/>
    </source>
</evidence>
<evidence type="ECO:0000256" key="1">
    <source>
        <dbReference type="ARBA" id="ARBA00001974"/>
    </source>
</evidence>
<keyword evidence="10" id="KW-0963">Cytoplasm</keyword>
<evidence type="ECO:0000256" key="10">
    <source>
        <dbReference type="HAMAP-Rule" id="MF_00129"/>
    </source>
</evidence>
<dbReference type="PROSITE" id="PS01281">
    <property type="entry name" value="GIDA_2"/>
    <property type="match status" value="1"/>
</dbReference>
<dbReference type="AlphaFoldDB" id="A0AAC9X6D5"/>
<keyword evidence="4 10" id="KW-0285">Flavoprotein</keyword>
<reference evidence="12 13" key="1">
    <citation type="submission" date="2017-06" db="EMBL/GenBank/DDBJ databases">
        <title>Genome Sequencing and Comparative Genomics Analysis of Five Ureaplasma Urealyticums with Different Drug Resistance.</title>
        <authorList>
            <person name="Ma L."/>
            <person name="Jia T."/>
        </authorList>
    </citation>
    <scope>NUCLEOTIDE SEQUENCE [LARGE SCALE GENOMIC DNA]</scope>
    <source>
        <strain evidence="13">hebnu uu3</strain>
    </source>
</reference>
<evidence type="ECO:0000256" key="2">
    <source>
        <dbReference type="ARBA" id="ARBA00007653"/>
    </source>
</evidence>
<dbReference type="EMBL" id="CP021991">
    <property type="protein sequence ID" value="ASD29762.1"/>
    <property type="molecule type" value="Genomic_DNA"/>
</dbReference>
<comment type="function">
    <text evidence="10">NAD-binding protein involved in the addition of a carboxymethylaminomethyl (cmnm) group at the wobble position (U34) of certain tRNAs, forming tRNA-cmnm(5)s(2)U34.</text>
</comment>
<evidence type="ECO:0000256" key="8">
    <source>
        <dbReference type="ARBA" id="ARBA00025948"/>
    </source>
</evidence>
<dbReference type="InterPro" id="IPR049312">
    <property type="entry name" value="GIDA_C_N"/>
</dbReference>
<dbReference type="Proteomes" id="UP000197054">
    <property type="component" value="Chromosome"/>
</dbReference>
<dbReference type="PROSITE" id="PS01280">
    <property type="entry name" value="GIDA_1"/>
    <property type="match status" value="1"/>
</dbReference>
<sequence length="614" mass="69260">MKKYDVIVIGAGHAGLEAAFATSNLNLQTALITLDEKGIGMMPCNPSIGGPAKGIVTREIDALGGIQGKAADATTMQMKILNSSKGPGVWAIRAQIDKIAYQRWFKQQIKQQKNLDLIIAEVSDLLVENNIIKGVILSDQKIIYANYVIITTGTYLKSITHRGSVCVDEGADGTKNAKFLSDALVKLGFKLIRLKTGTPARIKKDSIDFTNMILEPGTNQKIAFSHYHPVYKPYDEQLPCHIIYTNEQTHQIIRENLNKSAMYGGMISGIGPRYCPSIEDKIVKFSEKPRHQIFVEPESYELDSMYLGGFSTSMPIDVQEKMIRSLPGLESCKILKYAYAIEYDAIDPTQLYPSLESKLVKNLFFAGQINGTSGYEEAAAQGLMAAINVNQKYQNKEPVILGRDQAYIGVMIDDIVTKGVVEPYRLLTSRAEHRLALRNDNADDRLMKIGFEIGLLKSEVYDQYLNNLKQIKEILNWLKTTTVGQIDDLKFTTLKTNSYLIDYLKRPEIKLNDLLIYCPIKIEDEQIINKVQIQVKFEGYIKNQEENLKQLKRLNNIKLHTIVDYKEVPNISLETIDKLNKIKPLDLEQASRISGVNLTDIAMIKYYLERIKND</sequence>
<dbReference type="InterPro" id="IPR020595">
    <property type="entry name" value="MnmG-rel_CS"/>
</dbReference>
<dbReference type="GO" id="GO:0002098">
    <property type="term" value="P:tRNA wobble uridine modification"/>
    <property type="evidence" value="ECO:0007669"/>
    <property type="project" value="InterPro"/>
</dbReference>
<dbReference type="Gene3D" id="3.50.50.60">
    <property type="entry name" value="FAD/NAD(P)-binding domain"/>
    <property type="match status" value="2"/>
</dbReference>
<dbReference type="FunFam" id="3.50.50.60:FF:000002">
    <property type="entry name" value="tRNA uridine 5-carboxymethylaminomethyl modification enzyme MnmG"/>
    <property type="match status" value="1"/>
</dbReference>
<evidence type="ECO:0000259" key="11">
    <source>
        <dbReference type="SMART" id="SM01228"/>
    </source>
</evidence>
<name>A0AAC9X6D5_UREPR</name>
<keyword evidence="7 10" id="KW-0520">NAD</keyword>
<dbReference type="InterPro" id="IPR026904">
    <property type="entry name" value="MnmG_C"/>
</dbReference>
<dbReference type="Pfam" id="PF13932">
    <property type="entry name" value="SAM_GIDA_C"/>
    <property type="match status" value="1"/>
</dbReference>
<evidence type="ECO:0000256" key="3">
    <source>
        <dbReference type="ARBA" id="ARBA00020461"/>
    </source>
</evidence>
<dbReference type="HAMAP" id="MF_00129">
    <property type="entry name" value="MnmG_GidA"/>
    <property type="match status" value="1"/>
</dbReference>
<feature type="binding site" evidence="10">
    <location>
        <begin position="10"/>
        <end position="15"/>
    </location>
    <ligand>
        <name>FAD</name>
        <dbReference type="ChEBI" id="CHEBI:57692"/>
    </ligand>
</feature>
<dbReference type="PANTHER" id="PTHR11806">
    <property type="entry name" value="GLUCOSE INHIBITED DIVISION PROTEIN A"/>
    <property type="match status" value="1"/>
</dbReference>
<evidence type="ECO:0000256" key="9">
    <source>
        <dbReference type="ARBA" id="ARBA00031800"/>
    </source>
</evidence>
<dbReference type="InterPro" id="IPR004416">
    <property type="entry name" value="MnmG"/>
</dbReference>
<dbReference type="RefSeq" id="WP_006688728.1">
    <property type="nucleotide sequence ID" value="NZ_CAMQQM010000015.1"/>
</dbReference>
<dbReference type="Gene3D" id="1.10.150.570">
    <property type="entry name" value="GidA associated domain, C-terminal subdomain"/>
    <property type="match status" value="1"/>
</dbReference>
<evidence type="ECO:0000256" key="4">
    <source>
        <dbReference type="ARBA" id="ARBA00022630"/>
    </source>
</evidence>
<accession>A0AAC9X6D5</accession>
<dbReference type="InterPro" id="IPR002218">
    <property type="entry name" value="MnmG-rel"/>
</dbReference>
<dbReference type="InterPro" id="IPR036188">
    <property type="entry name" value="FAD/NAD-bd_sf"/>
</dbReference>
<evidence type="ECO:0000313" key="12">
    <source>
        <dbReference type="EMBL" id="ASD29762.1"/>
    </source>
</evidence>
<dbReference type="GO" id="GO:0050660">
    <property type="term" value="F:flavin adenine dinucleotide binding"/>
    <property type="evidence" value="ECO:0007669"/>
    <property type="project" value="UniProtKB-UniRule"/>
</dbReference>
<dbReference type="PANTHER" id="PTHR11806:SF0">
    <property type="entry name" value="PROTEIN MTO1 HOMOLOG, MITOCHONDRIAL"/>
    <property type="match status" value="1"/>
</dbReference>
<feature type="domain" description="tRNA uridine 5-carboxymethylaminomethyl modification enzyme C-terminal subdomain" evidence="11">
    <location>
        <begin position="535"/>
        <end position="606"/>
    </location>
</feature>
<evidence type="ECO:0000256" key="6">
    <source>
        <dbReference type="ARBA" id="ARBA00022827"/>
    </source>
</evidence>
<dbReference type="NCBIfam" id="TIGR00136">
    <property type="entry name" value="mnmG_gidA"/>
    <property type="match status" value="1"/>
</dbReference>
<comment type="cofactor">
    <cofactor evidence="1 10">
        <name>FAD</name>
        <dbReference type="ChEBI" id="CHEBI:57692"/>
    </cofactor>
</comment>
<dbReference type="InterPro" id="IPR047001">
    <property type="entry name" value="MnmG_C_subdom"/>
</dbReference>
<evidence type="ECO:0000256" key="7">
    <source>
        <dbReference type="ARBA" id="ARBA00023027"/>
    </source>
</evidence>
<evidence type="ECO:0000256" key="5">
    <source>
        <dbReference type="ARBA" id="ARBA00022694"/>
    </source>
</evidence>
<dbReference type="GO" id="GO:0030488">
    <property type="term" value="P:tRNA methylation"/>
    <property type="evidence" value="ECO:0007669"/>
    <property type="project" value="TreeGrafter"/>
</dbReference>
<dbReference type="Pfam" id="PF01134">
    <property type="entry name" value="GIDA"/>
    <property type="match status" value="1"/>
</dbReference>
<dbReference type="Gene3D" id="1.10.10.1800">
    <property type="entry name" value="tRNA uridine 5-carboxymethylaminomethyl modification enzyme MnmG/GidA"/>
    <property type="match status" value="1"/>
</dbReference>
<feature type="binding site" evidence="10">
    <location>
        <begin position="271"/>
        <end position="285"/>
    </location>
    <ligand>
        <name>NAD(+)</name>
        <dbReference type="ChEBI" id="CHEBI:57540"/>
    </ligand>
</feature>
<dbReference type="GO" id="GO:0005829">
    <property type="term" value="C:cytosol"/>
    <property type="evidence" value="ECO:0007669"/>
    <property type="project" value="TreeGrafter"/>
</dbReference>
<dbReference type="SMART" id="SM01228">
    <property type="entry name" value="GIDA_assoc_3"/>
    <property type="match status" value="1"/>
</dbReference>
<proteinExistence type="inferred from homology"/>
<comment type="subcellular location">
    <subcellularLocation>
        <location evidence="10">Cytoplasm</location>
    </subcellularLocation>
</comment>
<dbReference type="InterPro" id="IPR044920">
    <property type="entry name" value="MnmG_C_subdom_sf"/>
</dbReference>
<dbReference type="SUPFAM" id="SSF51905">
    <property type="entry name" value="FAD/NAD(P)-binding domain"/>
    <property type="match status" value="1"/>
</dbReference>